<evidence type="ECO:0000256" key="1">
    <source>
        <dbReference type="SAM" id="MobiDB-lite"/>
    </source>
</evidence>
<keyword evidence="3" id="KW-1185">Reference proteome</keyword>
<evidence type="ECO:0008006" key="4">
    <source>
        <dbReference type="Google" id="ProtNLM"/>
    </source>
</evidence>
<reference evidence="2 3" key="1">
    <citation type="submission" date="2020-02" db="EMBL/GenBank/DDBJ databases">
        <authorList>
            <person name="Ferguson B K."/>
        </authorList>
    </citation>
    <scope>NUCLEOTIDE SEQUENCE [LARGE SCALE GENOMIC DNA]</scope>
</reference>
<gene>
    <name evidence="2" type="ORF">TBRA_LOCUS3591</name>
</gene>
<name>A0A6H5I1K5_9HYME</name>
<dbReference type="AlphaFoldDB" id="A0A6H5I1K5"/>
<feature type="region of interest" description="Disordered" evidence="1">
    <location>
        <begin position="1"/>
        <end position="26"/>
    </location>
</feature>
<sequence>MRDGDAGLHPSSRGYTSTSLHARDQRSTTRFIRREKYNHTVLPGDFNHNLLVSSQSEIVKFRRHIENSSLCVVPSDPTHHPMTKDGIKHTWLDVYIVDDLRSVVEYTKSSTPFIVAHDLIELKYKFYKPPATVRSFASRHLNSISNHNLLTALSPRLADMVTHTTTDTDVQQRTERFTRVLLDCYNNVAPLRNYSVSTRSRSWVSAEIRDMIKQRDRAYRHFCMTEDITDITAYRRLRSEIKVLLDDKKRDYIVQKLRAADDCKQKWTVLRKLGLMND</sequence>
<dbReference type="OrthoDB" id="7701179at2759"/>
<protein>
    <recommendedName>
        <fullName evidence="4">Endonuclease/exonuclease/phosphatase domain-containing protein</fullName>
    </recommendedName>
</protein>
<dbReference type="Proteomes" id="UP000479190">
    <property type="component" value="Unassembled WGS sequence"/>
</dbReference>
<organism evidence="2 3">
    <name type="scientific">Trichogramma brassicae</name>
    <dbReference type="NCBI Taxonomy" id="86971"/>
    <lineage>
        <taxon>Eukaryota</taxon>
        <taxon>Metazoa</taxon>
        <taxon>Ecdysozoa</taxon>
        <taxon>Arthropoda</taxon>
        <taxon>Hexapoda</taxon>
        <taxon>Insecta</taxon>
        <taxon>Pterygota</taxon>
        <taxon>Neoptera</taxon>
        <taxon>Endopterygota</taxon>
        <taxon>Hymenoptera</taxon>
        <taxon>Apocrita</taxon>
        <taxon>Proctotrupomorpha</taxon>
        <taxon>Chalcidoidea</taxon>
        <taxon>Trichogrammatidae</taxon>
        <taxon>Trichogramma</taxon>
    </lineage>
</organism>
<evidence type="ECO:0000313" key="3">
    <source>
        <dbReference type="Proteomes" id="UP000479190"/>
    </source>
</evidence>
<accession>A0A6H5I1K5</accession>
<proteinExistence type="predicted"/>
<evidence type="ECO:0000313" key="2">
    <source>
        <dbReference type="EMBL" id="CAB0031624.1"/>
    </source>
</evidence>
<dbReference type="EMBL" id="CADCXV010000649">
    <property type="protein sequence ID" value="CAB0031624.1"/>
    <property type="molecule type" value="Genomic_DNA"/>
</dbReference>